<feature type="transmembrane region" description="Helical" evidence="5">
    <location>
        <begin position="62"/>
        <end position="81"/>
    </location>
</feature>
<dbReference type="PANTHER" id="PTHR21041">
    <property type="entry name" value="DENDRITIC CELL-SPECIFIC TRANSMEMBRANE PROTEIN"/>
    <property type="match status" value="1"/>
</dbReference>
<comment type="subcellular location">
    <subcellularLocation>
        <location evidence="1">Membrane</location>
        <topology evidence="1">Multi-pass membrane protein</topology>
    </subcellularLocation>
</comment>
<dbReference type="InterPro" id="IPR012858">
    <property type="entry name" value="DC_STAMP-like"/>
</dbReference>
<evidence type="ECO:0000259" key="6">
    <source>
        <dbReference type="Pfam" id="PF07782"/>
    </source>
</evidence>
<evidence type="ECO:0000256" key="5">
    <source>
        <dbReference type="SAM" id="Phobius"/>
    </source>
</evidence>
<feature type="transmembrane region" description="Helical" evidence="5">
    <location>
        <begin position="33"/>
        <end position="56"/>
    </location>
</feature>
<protein>
    <submittedName>
        <fullName evidence="7">Dendrocyte expressed seven transmembrane protein</fullName>
    </submittedName>
</protein>
<dbReference type="GO" id="GO:0005789">
    <property type="term" value="C:endoplasmic reticulum membrane"/>
    <property type="evidence" value="ECO:0007669"/>
    <property type="project" value="TreeGrafter"/>
</dbReference>
<dbReference type="Proteomes" id="UP000694569">
    <property type="component" value="Unplaced"/>
</dbReference>
<reference evidence="7" key="2">
    <citation type="submission" date="2025-09" db="UniProtKB">
        <authorList>
            <consortium name="Ensembl"/>
        </authorList>
    </citation>
    <scope>IDENTIFICATION</scope>
</reference>
<feature type="transmembrane region" description="Helical" evidence="5">
    <location>
        <begin position="295"/>
        <end position="324"/>
    </location>
</feature>
<dbReference type="Pfam" id="PF07782">
    <property type="entry name" value="DC_STAMP"/>
    <property type="match status" value="1"/>
</dbReference>
<feature type="transmembrane region" description="Helical" evidence="5">
    <location>
        <begin position="102"/>
        <end position="121"/>
    </location>
</feature>
<name>A0A8C5MGZ8_9ANUR</name>
<dbReference type="InterPro" id="IPR051856">
    <property type="entry name" value="CSR-E3_Ligase_Protein"/>
</dbReference>
<keyword evidence="8" id="KW-1185">Reference proteome</keyword>
<gene>
    <name evidence="7" type="primary">DCSTAMP</name>
</gene>
<evidence type="ECO:0000256" key="3">
    <source>
        <dbReference type="ARBA" id="ARBA00022989"/>
    </source>
</evidence>
<keyword evidence="4 5" id="KW-0472">Membrane</keyword>
<organism evidence="7 8">
    <name type="scientific">Leptobrachium leishanense</name>
    <name type="common">Leishan spiny toad</name>
    <dbReference type="NCBI Taxonomy" id="445787"/>
    <lineage>
        <taxon>Eukaryota</taxon>
        <taxon>Metazoa</taxon>
        <taxon>Chordata</taxon>
        <taxon>Craniata</taxon>
        <taxon>Vertebrata</taxon>
        <taxon>Euteleostomi</taxon>
        <taxon>Amphibia</taxon>
        <taxon>Batrachia</taxon>
        <taxon>Anura</taxon>
        <taxon>Pelobatoidea</taxon>
        <taxon>Megophryidae</taxon>
        <taxon>Leptobrachium</taxon>
    </lineage>
</organism>
<evidence type="ECO:0000256" key="4">
    <source>
        <dbReference type="ARBA" id="ARBA00023136"/>
    </source>
</evidence>
<dbReference type="AlphaFoldDB" id="A0A8C5MGZ8"/>
<keyword evidence="2 5" id="KW-0812">Transmembrane</keyword>
<proteinExistence type="predicted"/>
<feature type="transmembrane region" description="Helical" evidence="5">
    <location>
        <begin position="376"/>
        <end position="406"/>
    </location>
</feature>
<dbReference type="GO" id="GO:0009986">
    <property type="term" value="C:cell surface"/>
    <property type="evidence" value="ECO:0007669"/>
    <property type="project" value="TreeGrafter"/>
</dbReference>
<dbReference type="PANTHER" id="PTHR21041:SF2">
    <property type="entry name" value="DENDRITIC CELL-SPECIFIC TRANSMEMBRANE PROTEIN"/>
    <property type="match status" value="1"/>
</dbReference>
<evidence type="ECO:0000313" key="8">
    <source>
        <dbReference type="Proteomes" id="UP000694569"/>
    </source>
</evidence>
<reference evidence="7" key="1">
    <citation type="submission" date="2025-08" db="UniProtKB">
        <authorList>
            <consortium name="Ensembl"/>
        </authorList>
    </citation>
    <scope>IDENTIFICATION</scope>
</reference>
<keyword evidence="3 5" id="KW-1133">Transmembrane helix</keyword>
<dbReference type="OrthoDB" id="9949280at2759"/>
<sequence>LFYWTNLNTMTLSLAMDIFVVGRNQGQVRTYCFIFLCWMIGLAIGGIFFLILHLSSICSLEFSWVTSAFLGAVVTVLAYVSRSARCMALLFILSCAMKKGRNALIAAGTGVVVLNNVKNILNNLKNLAESLTCNLEAKRFSVEIFPIDVFVDILQRIHEKSKMYFSPVKFASTLTCKPKVFDNGIDAVIKQTRAEIQNASDNITSLLGVTSYVGHLLVLVLGVTFVLLGSWLFLRKFLGADSKTFDNFYITKRFRHYDESRRWQNGEGVIPLSNRERKKYISIPSLKISKNQKKIVFMFFIPVFTNIFIWSLLMILDFVVYWLILTLAKHLQGVPPLHLPDNGNESIYNKSIQIHLFEPMCTPRPALSLSDSSVPIGIIIVVLFIFGILSPVLIQVKMLVAASFYPEKDLERIHFLHSAILRKRSKLNVPLIGHCPLHVLEIFLLRLYFAL</sequence>
<accession>A0A8C5MGZ8</accession>
<dbReference type="GeneTree" id="ENSGT00940000153269"/>
<dbReference type="Ensembl" id="ENSLLET00000013546.1">
    <property type="protein sequence ID" value="ENSLLEP00000013034.1"/>
    <property type="gene ID" value="ENSLLEG00000008220.1"/>
</dbReference>
<feature type="transmembrane region" description="Helical" evidence="5">
    <location>
        <begin position="212"/>
        <end position="234"/>
    </location>
</feature>
<evidence type="ECO:0000256" key="1">
    <source>
        <dbReference type="ARBA" id="ARBA00004141"/>
    </source>
</evidence>
<evidence type="ECO:0000256" key="2">
    <source>
        <dbReference type="ARBA" id="ARBA00022692"/>
    </source>
</evidence>
<evidence type="ECO:0000313" key="7">
    <source>
        <dbReference type="Ensembl" id="ENSLLEP00000013034.1"/>
    </source>
</evidence>
<feature type="domain" description="Dendritic cell-specific transmembrane protein-like" evidence="6">
    <location>
        <begin position="245"/>
        <end position="417"/>
    </location>
</feature>